<protein>
    <recommendedName>
        <fullName evidence="3">Serine protease</fullName>
    </recommendedName>
</protein>
<keyword evidence="2" id="KW-1185">Reference proteome</keyword>
<evidence type="ECO:0000313" key="1">
    <source>
        <dbReference type="EMBL" id="GJD52321.1"/>
    </source>
</evidence>
<sequence>MDPDIVEIKTMLSEYFLGLGRRNGVLATSKTFRVDDAVARANRNVHAVGIGRKRAGGTVDAALAVRFYVVQKIAPSLIAPQDRLPASLDGIPTDVIESSPAFLLPRARAGLPAAPAAAPGDPPCSRDRLARQRPLVAGISVAHHAVTAGTLGYFCRSLRPADDPGLIYILSNNHVLANVNQGAPGDAVYQPGPADGGLAGDRIAALARFVPIDLSGGSNGVDAAVAALMPAVDWTPEICTIGAIARTARGAEGLAVRKHGRTTGYTEGTIADESYDAIVGMDHNHPQVVGLFKNQLRVEPSPSYPAIGLAGDSGSLVVNRNEPEAVGLYFAGPPDGSYGIANPIDAVLSSLEVALVTPAGDPHVA</sequence>
<dbReference type="InterPro" id="IPR043504">
    <property type="entry name" value="Peptidase_S1_PA_chymotrypsin"/>
</dbReference>
<reference evidence="1" key="2">
    <citation type="submission" date="2021-08" db="EMBL/GenBank/DDBJ databases">
        <authorList>
            <person name="Tani A."/>
            <person name="Ola A."/>
            <person name="Ogura Y."/>
            <person name="Katsura K."/>
            <person name="Hayashi T."/>
        </authorList>
    </citation>
    <scope>NUCLEOTIDE SEQUENCE</scope>
    <source>
        <strain evidence="1">KCTC 52305</strain>
    </source>
</reference>
<gene>
    <name evidence="1" type="ORF">OPKNFCMD_5084</name>
</gene>
<organism evidence="1 2">
    <name type="scientific">Methylobacterium crusticola</name>
    <dbReference type="NCBI Taxonomy" id="1697972"/>
    <lineage>
        <taxon>Bacteria</taxon>
        <taxon>Pseudomonadati</taxon>
        <taxon>Pseudomonadota</taxon>
        <taxon>Alphaproteobacteria</taxon>
        <taxon>Hyphomicrobiales</taxon>
        <taxon>Methylobacteriaceae</taxon>
        <taxon>Methylobacterium</taxon>
    </lineage>
</organism>
<proteinExistence type="predicted"/>
<dbReference type="SUPFAM" id="SSF50494">
    <property type="entry name" value="Trypsin-like serine proteases"/>
    <property type="match status" value="1"/>
</dbReference>
<dbReference type="EMBL" id="BPQH01000018">
    <property type="protein sequence ID" value="GJD52321.1"/>
    <property type="molecule type" value="Genomic_DNA"/>
</dbReference>
<dbReference type="Gene3D" id="2.40.10.10">
    <property type="entry name" value="Trypsin-like serine proteases"/>
    <property type="match status" value="1"/>
</dbReference>
<evidence type="ECO:0000313" key="2">
    <source>
        <dbReference type="Proteomes" id="UP001055167"/>
    </source>
</evidence>
<dbReference type="InterPro" id="IPR009003">
    <property type="entry name" value="Peptidase_S1_PA"/>
</dbReference>
<dbReference type="Proteomes" id="UP001055167">
    <property type="component" value="Unassembled WGS sequence"/>
</dbReference>
<accession>A0ABQ4R3Q5</accession>
<name>A0ABQ4R3Q5_9HYPH</name>
<comment type="caution">
    <text evidence="1">The sequence shown here is derived from an EMBL/GenBank/DDBJ whole genome shotgun (WGS) entry which is preliminary data.</text>
</comment>
<evidence type="ECO:0008006" key="3">
    <source>
        <dbReference type="Google" id="ProtNLM"/>
    </source>
</evidence>
<reference evidence="1" key="1">
    <citation type="journal article" date="2021" name="Front. Microbiol.">
        <title>Comprehensive Comparative Genomics and Phenotyping of Methylobacterium Species.</title>
        <authorList>
            <person name="Alessa O."/>
            <person name="Ogura Y."/>
            <person name="Fujitani Y."/>
            <person name="Takami H."/>
            <person name="Hayashi T."/>
            <person name="Sahin N."/>
            <person name="Tani A."/>
        </authorList>
    </citation>
    <scope>NUCLEOTIDE SEQUENCE</scope>
    <source>
        <strain evidence="1">KCTC 52305</strain>
    </source>
</reference>